<sequence length="127" mass="14433">MFMIGTHSLRFHHSLLATCRVLRITSLTVLSHFLLTSISLSRTFSLRLSSPPHRPELRDLSITGIVKLFPSVSSIGSFRRDLEASKQLRSSVRNTLLFLLLLLLWFVKLRRECVHDGGVNHGGIELR</sequence>
<dbReference type="Proteomes" id="UP001372338">
    <property type="component" value="Unassembled WGS sequence"/>
</dbReference>
<protein>
    <submittedName>
        <fullName evidence="1">Uncharacterized protein</fullName>
    </submittedName>
</protein>
<evidence type="ECO:0000313" key="2">
    <source>
        <dbReference type="Proteomes" id="UP001372338"/>
    </source>
</evidence>
<comment type="caution">
    <text evidence="1">The sequence shown here is derived from an EMBL/GenBank/DDBJ whole genome shotgun (WGS) entry which is preliminary data.</text>
</comment>
<dbReference type="EMBL" id="JAYWIO010000003">
    <property type="protein sequence ID" value="KAK7276674.1"/>
    <property type="molecule type" value="Genomic_DNA"/>
</dbReference>
<gene>
    <name evidence="1" type="ORF">RIF29_17818</name>
</gene>
<dbReference type="AlphaFoldDB" id="A0AAN9FHZ2"/>
<accession>A0AAN9FHZ2</accession>
<evidence type="ECO:0000313" key="1">
    <source>
        <dbReference type="EMBL" id="KAK7276674.1"/>
    </source>
</evidence>
<name>A0AAN9FHZ2_CROPI</name>
<reference evidence="1 2" key="1">
    <citation type="submission" date="2024-01" db="EMBL/GenBank/DDBJ databases">
        <title>The genomes of 5 underutilized Papilionoideae crops provide insights into root nodulation and disease resistanc.</title>
        <authorList>
            <person name="Yuan L."/>
        </authorList>
    </citation>
    <scope>NUCLEOTIDE SEQUENCE [LARGE SCALE GENOMIC DNA]</scope>
    <source>
        <strain evidence="1">ZHUSHIDOU_FW_LH</strain>
        <tissue evidence="1">Leaf</tissue>
    </source>
</reference>
<keyword evidence="2" id="KW-1185">Reference proteome</keyword>
<proteinExistence type="predicted"/>
<organism evidence="1 2">
    <name type="scientific">Crotalaria pallida</name>
    <name type="common">Smooth rattlebox</name>
    <name type="synonym">Crotalaria striata</name>
    <dbReference type="NCBI Taxonomy" id="3830"/>
    <lineage>
        <taxon>Eukaryota</taxon>
        <taxon>Viridiplantae</taxon>
        <taxon>Streptophyta</taxon>
        <taxon>Embryophyta</taxon>
        <taxon>Tracheophyta</taxon>
        <taxon>Spermatophyta</taxon>
        <taxon>Magnoliopsida</taxon>
        <taxon>eudicotyledons</taxon>
        <taxon>Gunneridae</taxon>
        <taxon>Pentapetalae</taxon>
        <taxon>rosids</taxon>
        <taxon>fabids</taxon>
        <taxon>Fabales</taxon>
        <taxon>Fabaceae</taxon>
        <taxon>Papilionoideae</taxon>
        <taxon>50 kb inversion clade</taxon>
        <taxon>genistoids sensu lato</taxon>
        <taxon>core genistoids</taxon>
        <taxon>Crotalarieae</taxon>
        <taxon>Crotalaria</taxon>
    </lineage>
</organism>